<feature type="transmembrane region" description="Helical" evidence="5">
    <location>
        <begin position="309"/>
        <end position="326"/>
    </location>
</feature>
<feature type="transmembrane region" description="Helical" evidence="5">
    <location>
        <begin position="505"/>
        <end position="526"/>
    </location>
</feature>
<evidence type="ECO:0000256" key="3">
    <source>
        <dbReference type="ARBA" id="ARBA00022989"/>
    </source>
</evidence>
<feature type="transmembrane region" description="Helical" evidence="5">
    <location>
        <begin position="473"/>
        <end position="498"/>
    </location>
</feature>
<evidence type="ECO:0000256" key="2">
    <source>
        <dbReference type="ARBA" id="ARBA00022692"/>
    </source>
</evidence>
<evidence type="ECO:0000256" key="5">
    <source>
        <dbReference type="SAM" id="Phobius"/>
    </source>
</evidence>
<dbReference type="PANTHER" id="PTHR30249:SF0">
    <property type="entry name" value="PLASTIDAL GLYCOLATE_GLYCERATE TRANSLOCATOR 1, CHLOROPLASTIC"/>
    <property type="match status" value="1"/>
</dbReference>
<dbReference type="OrthoDB" id="2502820at2759"/>
<dbReference type="VEuPathDB" id="FungiDB:PV09_03213"/>
<feature type="transmembrane region" description="Helical" evidence="5">
    <location>
        <begin position="532"/>
        <end position="556"/>
    </location>
</feature>
<sequence>MALEQPILLDLVEAATTVFRLSWERQVNAWIYTPIGVIIILLFCFGVNSVISISHVSFPASVACMILLFFILLGCSIVLGDRKARKLVALVDIPVCSLVPACDGCKLIAWQGGFALRYINVLFCPAFVLIPLGPTISGREIGKIVAVYLIGYLVVFTFTAYLTRGLQFIFGTSKRALAERADELGARNENIPLSEPQVPGEDTGAMQSRNTSSVPLLRSDNFDEIQAPERAQDPMEIVGTGGPPVHEQADYISLAPVSSRLATTRQSGAPLTRAQRWATVINTRIDIFTYLTIFFVVGLPIYLTSGYAMPAQLALTILAYFLALELPPVWRRYLHPALVASVITIVGIYILTACYGQEFREGLLDYRTKTNYLILFKGTPGAPKPGAGDFLSSVLDVSIVALAMPMYQHRAELKRSFFPIVIPTISIAILSLFGYPIVCHAIGISPSRALSFPSRSLTLALATPATQNLGGDLSLVAVLCILSGIMGVIIGQQLLDLLRIPPDDYITRGVTLGGNSSAIATALLLVTDPRAAAFSSLALGLFGTVTVAFSSITPVVKIVQHLAGMQT</sequence>
<accession>A0A0D1XTK0</accession>
<name>A0A0D1XTK0_9PEZI</name>
<dbReference type="Pfam" id="PF04172">
    <property type="entry name" value="LrgB"/>
    <property type="match status" value="1"/>
</dbReference>
<evidence type="ECO:0000313" key="6">
    <source>
        <dbReference type="EMBL" id="KIW06036.1"/>
    </source>
</evidence>
<dbReference type="InterPro" id="IPR007300">
    <property type="entry name" value="CidB/LrgB"/>
</dbReference>
<comment type="subcellular location">
    <subcellularLocation>
        <location evidence="1">Membrane</location>
        <topology evidence="1">Multi-pass membrane protein</topology>
    </subcellularLocation>
</comment>
<evidence type="ECO:0008006" key="8">
    <source>
        <dbReference type="Google" id="ProtNLM"/>
    </source>
</evidence>
<evidence type="ECO:0000313" key="7">
    <source>
        <dbReference type="Proteomes" id="UP000053259"/>
    </source>
</evidence>
<dbReference type="AlphaFoldDB" id="A0A0D1XTK0"/>
<feature type="transmembrane region" description="Helical" evidence="5">
    <location>
        <begin position="144"/>
        <end position="163"/>
    </location>
</feature>
<gene>
    <name evidence="6" type="ORF">PV09_03213</name>
</gene>
<keyword evidence="2 5" id="KW-0812">Transmembrane</keyword>
<proteinExistence type="predicted"/>
<keyword evidence="4 5" id="KW-0472">Membrane</keyword>
<dbReference type="GeneID" id="27311186"/>
<dbReference type="RefSeq" id="XP_016215905.1">
    <property type="nucleotide sequence ID" value="XM_016356382.1"/>
</dbReference>
<evidence type="ECO:0000256" key="1">
    <source>
        <dbReference type="ARBA" id="ARBA00004141"/>
    </source>
</evidence>
<dbReference type="GO" id="GO:0016020">
    <property type="term" value="C:membrane"/>
    <property type="evidence" value="ECO:0007669"/>
    <property type="project" value="UniProtKB-SubCell"/>
</dbReference>
<protein>
    <recommendedName>
        <fullName evidence="8">LrgB-like protein</fullName>
    </recommendedName>
</protein>
<organism evidence="6 7">
    <name type="scientific">Verruconis gallopava</name>
    <dbReference type="NCBI Taxonomy" id="253628"/>
    <lineage>
        <taxon>Eukaryota</taxon>
        <taxon>Fungi</taxon>
        <taxon>Dikarya</taxon>
        <taxon>Ascomycota</taxon>
        <taxon>Pezizomycotina</taxon>
        <taxon>Dothideomycetes</taxon>
        <taxon>Pleosporomycetidae</taxon>
        <taxon>Venturiales</taxon>
        <taxon>Sympoventuriaceae</taxon>
        <taxon>Verruconis</taxon>
    </lineage>
</organism>
<feature type="transmembrane region" description="Helical" evidence="5">
    <location>
        <begin position="420"/>
        <end position="444"/>
    </location>
</feature>
<dbReference type="HOGENOM" id="CLU_024337_1_0_1"/>
<feature type="transmembrane region" description="Helical" evidence="5">
    <location>
        <begin position="57"/>
        <end position="79"/>
    </location>
</feature>
<dbReference type="EMBL" id="KN847536">
    <property type="protein sequence ID" value="KIW06036.1"/>
    <property type="molecule type" value="Genomic_DNA"/>
</dbReference>
<reference evidence="6 7" key="1">
    <citation type="submission" date="2015-01" db="EMBL/GenBank/DDBJ databases">
        <title>The Genome Sequence of Ochroconis gallopava CBS43764.</title>
        <authorList>
            <consortium name="The Broad Institute Genomics Platform"/>
            <person name="Cuomo C."/>
            <person name="de Hoog S."/>
            <person name="Gorbushina A."/>
            <person name="Stielow B."/>
            <person name="Teixiera M."/>
            <person name="Abouelleil A."/>
            <person name="Chapman S.B."/>
            <person name="Priest M."/>
            <person name="Young S.K."/>
            <person name="Wortman J."/>
            <person name="Nusbaum C."/>
            <person name="Birren B."/>
        </authorList>
    </citation>
    <scope>NUCLEOTIDE SEQUENCE [LARGE SCALE GENOMIC DNA]</scope>
    <source>
        <strain evidence="6 7">CBS 43764</strain>
    </source>
</reference>
<evidence type="ECO:0000256" key="4">
    <source>
        <dbReference type="ARBA" id="ARBA00023136"/>
    </source>
</evidence>
<feature type="transmembrane region" description="Helical" evidence="5">
    <location>
        <begin position="29"/>
        <end position="51"/>
    </location>
</feature>
<dbReference type="STRING" id="253628.A0A0D1XTK0"/>
<feature type="transmembrane region" description="Helical" evidence="5">
    <location>
        <begin position="114"/>
        <end position="132"/>
    </location>
</feature>
<feature type="transmembrane region" description="Helical" evidence="5">
    <location>
        <begin position="333"/>
        <end position="351"/>
    </location>
</feature>
<dbReference type="PANTHER" id="PTHR30249">
    <property type="entry name" value="PUTATIVE SEROTONIN TRANSPORTER"/>
    <property type="match status" value="1"/>
</dbReference>
<dbReference type="Proteomes" id="UP000053259">
    <property type="component" value="Unassembled WGS sequence"/>
</dbReference>
<feature type="transmembrane region" description="Helical" evidence="5">
    <location>
        <begin position="285"/>
        <end position="303"/>
    </location>
</feature>
<dbReference type="InParanoid" id="A0A0D1XTK0"/>
<keyword evidence="7" id="KW-1185">Reference proteome</keyword>
<keyword evidence="3 5" id="KW-1133">Transmembrane helix</keyword>